<dbReference type="EMBL" id="FOCE01000002">
    <property type="protein sequence ID" value="SEM78375.1"/>
    <property type="molecule type" value="Genomic_DNA"/>
</dbReference>
<proteinExistence type="predicted"/>
<dbReference type="RefSeq" id="WP_425431774.1">
    <property type="nucleotide sequence ID" value="NZ_FOCE01000002.1"/>
</dbReference>
<dbReference type="SUPFAM" id="SSF53448">
    <property type="entry name" value="Nucleotide-diphospho-sugar transferases"/>
    <property type="match status" value="1"/>
</dbReference>
<reference evidence="3 4" key="1">
    <citation type="submission" date="2016-10" db="EMBL/GenBank/DDBJ databases">
        <authorList>
            <person name="de Groot N.N."/>
        </authorList>
    </citation>
    <scope>NUCLEOTIDE SEQUENCE [LARGE SCALE GENOMIC DNA]</scope>
    <source>
        <strain evidence="3 4">DSM 3857</strain>
    </source>
</reference>
<gene>
    <name evidence="3" type="ORF">SAMN04488103_10266</name>
</gene>
<evidence type="ECO:0000259" key="2">
    <source>
        <dbReference type="Pfam" id="PF12804"/>
    </source>
</evidence>
<dbReference type="InterPro" id="IPR025877">
    <property type="entry name" value="MobA-like_NTP_Trfase"/>
</dbReference>
<dbReference type="GO" id="GO:0016779">
    <property type="term" value="F:nucleotidyltransferase activity"/>
    <property type="evidence" value="ECO:0007669"/>
    <property type="project" value="UniProtKB-KW"/>
</dbReference>
<feature type="domain" description="MobA-like NTP transferase" evidence="2">
    <location>
        <begin position="7"/>
        <end position="163"/>
    </location>
</feature>
<evidence type="ECO:0000256" key="1">
    <source>
        <dbReference type="ARBA" id="ARBA00022842"/>
    </source>
</evidence>
<name>A0A1H8B5Z4_9RHOB</name>
<dbReference type="STRING" id="933059.SAMN04488103_10266"/>
<evidence type="ECO:0000313" key="3">
    <source>
        <dbReference type="EMBL" id="SEM78375.1"/>
    </source>
</evidence>
<dbReference type="CDD" id="cd04182">
    <property type="entry name" value="GT_2_like_f"/>
    <property type="match status" value="1"/>
</dbReference>
<dbReference type="PANTHER" id="PTHR43777">
    <property type="entry name" value="MOLYBDENUM COFACTOR CYTIDYLYLTRANSFERASE"/>
    <property type="match status" value="1"/>
</dbReference>
<sequence>MIPPTILLLAAGASSRMRGGDKLLEQVDGQPQLRRAALAALASGAPVRVALPPDHPARLAALEGLPVTQIIVPDADLGMSASIRAGAAGVRGGLMILPADMPEIDAKIIMQLVELHYENSRLILRGASHGTPGHPVLIPADLLPALANLTGDEGARAVLKAHAACLHLVDLPGQAALTDLDTPEDWAAWRAARQS</sequence>
<organism evidence="3 4">
    <name type="scientific">Gemmobacter aquatilis</name>
    <dbReference type="NCBI Taxonomy" id="933059"/>
    <lineage>
        <taxon>Bacteria</taxon>
        <taxon>Pseudomonadati</taxon>
        <taxon>Pseudomonadota</taxon>
        <taxon>Alphaproteobacteria</taxon>
        <taxon>Rhodobacterales</taxon>
        <taxon>Paracoccaceae</taxon>
        <taxon>Gemmobacter</taxon>
    </lineage>
</organism>
<keyword evidence="4" id="KW-1185">Reference proteome</keyword>
<dbReference type="AlphaFoldDB" id="A0A1H8B5Z4"/>
<dbReference type="Proteomes" id="UP000198761">
    <property type="component" value="Unassembled WGS sequence"/>
</dbReference>
<protein>
    <submittedName>
        <fullName evidence="3">CTP:molybdopterin cytidylyltransferase MocA</fullName>
    </submittedName>
</protein>
<keyword evidence="3" id="KW-0808">Transferase</keyword>
<dbReference type="PANTHER" id="PTHR43777:SF1">
    <property type="entry name" value="MOLYBDENUM COFACTOR CYTIDYLYLTRANSFERASE"/>
    <property type="match status" value="1"/>
</dbReference>
<evidence type="ECO:0000313" key="4">
    <source>
        <dbReference type="Proteomes" id="UP000198761"/>
    </source>
</evidence>
<dbReference type="Gene3D" id="3.90.550.10">
    <property type="entry name" value="Spore Coat Polysaccharide Biosynthesis Protein SpsA, Chain A"/>
    <property type="match status" value="1"/>
</dbReference>
<keyword evidence="3" id="KW-0548">Nucleotidyltransferase</keyword>
<accession>A0A1H8B5Z4</accession>
<dbReference type="InterPro" id="IPR029044">
    <property type="entry name" value="Nucleotide-diphossugar_trans"/>
</dbReference>
<keyword evidence="1" id="KW-0460">Magnesium</keyword>
<dbReference type="Pfam" id="PF12804">
    <property type="entry name" value="NTP_transf_3"/>
    <property type="match status" value="1"/>
</dbReference>